<feature type="non-terminal residue" evidence="4">
    <location>
        <position position="1"/>
    </location>
</feature>
<name>A0A9P8C856_9HELO</name>
<dbReference type="EMBL" id="MU251394">
    <property type="protein sequence ID" value="KAG9237060.1"/>
    <property type="molecule type" value="Genomic_DNA"/>
</dbReference>
<dbReference type="GO" id="GO:0006004">
    <property type="term" value="P:fucose metabolic process"/>
    <property type="evidence" value="ECO:0007669"/>
    <property type="project" value="UniProtKB-KW"/>
</dbReference>
<comment type="caution">
    <text evidence="4">The sequence shown here is derived from an EMBL/GenBank/DDBJ whole genome shotgun (WGS) entry which is preliminary data.</text>
</comment>
<dbReference type="Pfam" id="PF10250">
    <property type="entry name" value="O-FucT"/>
    <property type="match status" value="1"/>
</dbReference>
<keyword evidence="5" id="KW-1185">Reference proteome</keyword>
<proteinExistence type="predicted"/>
<evidence type="ECO:0000256" key="1">
    <source>
        <dbReference type="ARBA" id="ARBA00022679"/>
    </source>
</evidence>
<reference evidence="4" key="1">
    <citation type="journal article" date="2021" name="IMA Fungus">
        <title>Genomic characterization of three marine fungi, including Emericellopsis atlantica sp. nov. with signatures of a generalist lifestyle and marine biomass degradation.</title>
        <authorList>
            <person name="Hagestad O.C."/>
            <person name="Hou L."/>
            <person name="Andersen J.H."/>
            <person name="Hansen E.H."/>
            <person name="Altermark B."/>
            <person name="Li C."/>
            <person name="Kuhnert E."/>
            <person name="Cox R.J."/>
            <person name="Crous P.W."/>
            <person name="Spatafora J.W."/>
            <person name="Lail K."/>
            <person name="Amirebrahimi M."/>
            <person name="Lipzen A."/>
            <person name="Pangilinan J."/>
            <person name="Andreopoulos W."/>
            <person name="Hayes R.D."/>
            <person name="Ng V."/>
            <person name="Grigoriev I.V."/>
            <person name="Jackson S.A."/>
            <person name="Sutton T.D.S."/>
            <person name="Dobson A.D.W."/>
            <person name="Rama T."/>
        </authorList>
    </citation>
    <scope>NUCLEOTIDE SEQUENCE</scope>
    <source>
        <strain evidence="4">TRa018bII</strain>
    </source>
</reference>
<evidence type="ECO:0008006" key="6">
    <source>
        <dbReference type="Google" id="ProtNLM"/>
    </source>
</evidence>
<dbReference type="GO" id="GO:0016740">
    <property type="term" value="F:transferase activity"/>
    <property type="evidence" value="ECO:0007669"/>
    <property type="project" value="UniProtKB-KW"/>
</dbReference>
<dbReference type="Proteomes" id="UP000824998">
    <property type="component" value="Unassembled WGS sequence"/>
</dbReference>
<gene>
    <name evidence="4" type="ORF">BJ875DRAFT_350158</name>
</gene>
<dbReference type="Gene3D" id="3.40.50.11350">
    <property type="match status" value="1"/>
</dbReference>
<evidence type="ECO:0000313" key="4">
    <source>
        <dbReference type="EMBL" id="KAG9237060.1"/>
    </source>
</evidence>
<feature type="non-terminal residue" evidence="4">
    <location>
        <position position="382"/>
    </location>
</feature>
<dbReference type="CDD" id="cd11296">
    <property type="entry name" value="O-FucT_like"/>
    <property type="match status" value="1"/>
</dbReference>
<organism evidence="4 5">
    <name type="scientific">Amylocarpus encephaloides</name>
    <dbReference type="NCBI Taxonomy" id="45428"/>
    <lineage>
        <taxon>Eukaryota</taxon>
        <taxon>Fungi</taxon>
        <taxon>Dikarya</taxon>
        <taxon>Ascomycota</taxon>
        <taxon>Pezizomycotina</taxon>
        <taxon>Leotiomycetes</taxon>
        <taxon>Helotiales</taxon>
        <taxon>Helotiales incertae sedis</taxon>
        <taxon>Amylocarpus</taxon>
    </lineage>
</organism>
<evidence type="ECO:0000313" key="5">
    <source>
        <dbReference type="Proteomes" id="UP000824998"/>
    </source>
</evidence>
<accession>A0A9P8C856</accession>
<dbReference type="OrthoDB" id="20368at2759"/>
<dbReference type="InterPro" id="IPR019378">
    <property type="entry name" value="GDP-Fuc_O-FucTrfase"/>
</dbReference>
<protein>
    <recommendedName>
        <fullName evidence="6">O-fucosyltransferase family protein</fullName>
    </recommendedName>
</protein>
<evidence type="ECO:0000256" key="3">
    <source>
        <dbReference type="ARBA" id="ARBA00023277"/>
    </source>
</evidence>
<sequence length="382" mass="42925">LLDLCNEAEWVEGLWLHCHSGCGVNHTSICGGLNNARNRVQTCIRLAIDAGAGVIIPSATARDENELVHTDGTTVCPNVFWNMEYLKSQMSKQCPQLRIRVCDDRSGIRNTIVPPLRQYLTPAHSKATFRELVKETFAESNFSLADTSAANPTLIEYADTYIGWNYKTSGELSSIRKALFKALRFNKDLLELSTEVLRSPQLNNGAFIGVHLRGENDWPGGFGTIEDQMRLYVAQIEQIQTTISYNVTTIYVSCGDADAIQRFRDLLEPLGYVVHDKWTILADQPETLGRVEALRFDEKGIVEYKVLLDARFWLGLVMSSMSSLIAYARSVDEKDDYFETFIFPGSSKNGLDRGYPDHLSMKGNRRTKLMVVNGVDIMDSFP</sequence>
<keyword evidence="3" id="KW-0119">Carbohydrate metabolism</keyword>
<evidence type="ECO:0000256" key="2">
    <source>
        <dbReference type="ARBA" id="ARBA00023253"/>
    </source>
</evidence>
<dbReference type="AlphaFoldDB" id="A0A9P8C856"/>
<keyword evidence="1" id="KW-0808">Transferase</keyword>
<keyword evidence="2" id="KW-0294">Fucose metabolism</keyword>